<dbReference type="SUPFAM" id="SSF46785">
    <property type="entry name" value="Winged helix' DNA-binding domain"/>
    <property type="match status" value="1"/>
</dbReference>
<dbReference type="Pfam" id="PF05383">
    <property type="entry name" value="La"/>
    <property type="match status" value="1"/>
</dbReference>
<organism evidence="5 6">
    <name type="scientific">Galdieria partita</name>
    <dbReference type="NCBI Taxonomy" id="83374"/>
    <lineage>
        <taxon>Eukaryota</taxon>
        <taxon>Rhodophyta</taxon>
        <taxon>Bangiophyceae</taxon>
        <taxon>Galdieriales</taxon>
        <taxon>Galdieriaceae</taxon>
        <taxon>Galdieria</taxon>
    </lineage>
</organism>
<feature type="compositionally biased region" description="Polar residues" evidence="3">
    <location>
        <begin position="441"/>
        <end position="458"/>
    </location>
</feature>
<dbReference type="GO" id="GO:0005829">
    <property type="term" value="C:cytosol"/>
    <property type="evidence" value="ECO:0007669"/>
    <property type="project" value="TreeGrafter"/>
</dbReference>
<dbReference type="InterPro" id="IPR036390">
    <property type="entry name" value="WH_DNA-bd_sf"/>
</dbReference>
<dbReference type="OrthoDB" id="340227at2759"/>
<reference evidence="5" key="1">
    <citation type="journal article" date="2022" name="Proc. Natl. Acad. Sci. U.S.A.">
        <title>Life cycle and functional genomics of the unicellular red alga Galdieria for elucidating algal and plant evolution and industrial use.</title>
        <authorList>
            <person name="Hirooka S."/>
            <person name="Itabashi T."/>
            <person name="Ichinose T.M."/>
            <person name="Onuma R."/>
            <person name="Fujiwara T."/>
            <person name="Yamashita S."/>
            <person name="Jong L.W."/>
            <person name="Tomita R."/>
            <person name="Iwane A.H."/>
            <person name="Miyagishima S.Y."/>
        </authorList>
    </citation>
    <scope>NUCLEOTIDE SEQUENCE</scope>
    <source>
        <strain evidence="5">NBRC 102759</strain>
    </source>
</reference>
<keyword evidence="6" id="KW-1185">Reference proteome</keyword>
<dbReference type="GO" id="GO:0010494">
    <property type="term" value="C:cytoplasmic stress granule"/>
    <property type="evidence" value="ECO:0007669"/>
    <property type="project" value="TreeGrafter"/>
</dbReference>
<evidence type="ECO:0000259" key="4">
    <source>
        <dbReference type="PROSITE" id="PS50961"/>
    </source>
</evidence>
<dbReference type="InterPro" id="IPR035979">
    <property type="entry name" value="RBD_domain_sf"/>
</dbReference>
<comment type="caution">
    <text evidence="5">The sequence shown here is derived from an EMBL/GenBank/DDBJ whole genome shotgun (WGS) entry which is preliminary data.</text>
</comment>
<keyword evidence="1 2" id="KW-0694">RNA-binding</keyword>
<dbReference type="Gene3D" id="1.10.10.10">
    <property type="entry name" value="Winged helix-like DNA-binding domain superfamily/Winged helix DNA-binding domain"/>
    <property type="match status" value="1"/>
</dbReference>
<evidence type="ECO:0000256" key="1">
    <source>
        <dbReference type="ARBA" id="ARBA00022884"/>
    </source>
</evidence>
<feature type="domain" description="HTH La-type RNA-binding" evidence="4">
    <location>
        <begin position="120"/>
        <end position="210"/>
    </location>
</feature>
<dbReference type="InterPro" id="IPR045180">
    <property type="entry name" value="La_dom_prot"/>
</dbReference>
<feature type="compositionally biased region" description="Low complexity" evidence="3">
    <location>
        <begin position="466"/>
        <end position="478"/>
    </location>
</feature>
<evidence type="ECO:0000256" key="2">
    <source>
        <dbReference type="PROSITE-ProRule" id="PRU00332"/>
    </source>
</evidence>
<dbReference type="SUPFAM" id="SSF54928">
    <property type="entry name" value="RNA-binding domain, RBD"/>
    <property type="match status" value="1"/>
</dbReference>
<dbReference type="CDD" id="cd00590">
    <property type="entry name" value="RRM_SF"/>
    <property type="match status" value="1"/>
</dbReference>
<feature type="compositionally biased region" description="Basic and acidic residues" evidence="3">
    <location>
        <begin position="19"/>
        <end position="29"/>
    </location>
</feature>
<reference evidence="5" key="2">
    <citation type="submission" date="2022-01" db="EMBL/GenBank/DDBJ databases">
        <authorList>
            <person name="Hirooka S."/>
            <person name="Miyagishima S.Y."/>
        </authorList>
    </citation>
    <scope>NUCLEOTIDE SEQUENCE</scope>
    <source>
        <strain evidence="5">NBRC 102759</strain>
    </source>
</reference>
<dbReference type="AlphaFoldDB" id="A0A9C7PY05"/>
<dbReference type="PANTHER" id="PTHR22792:SF131">
    <property type="entry name" value="LA-RELATED PROTEIN LARP4B"/>
    <property type="match status" value="1"/>
</dbReference>
<dbReference type="InterPro" id="IPR006630">
    <property type="entry name" value="La_HTH"/>
</dbReference>
<gene>
    <name evidence="5" type="ORF">GpartN1_g3353.t1</name>
</gene>
<evidence type="ECO:0000313" key="5">
    <source>
        <dbReference type="EMBL" id="GJQ11562.1"/>
    </source>
</evidence>
<dbReference type="PANTHER" id="PTHR22792">
    <property type="entry name" value="LUPUS LA PROTEIN-RELATED"/>
    <property type="match status" value="1"/>
</dbReference>
<protein>
    <recommendedName>
        <fullName evidence="4">HTH La-type RNA-binding domain-containing protein</fullName>
    </recommendedName>
</protein>
<proteinExistence type="predicted"/>
<dbReference type="GO" id="GO:0045727">
    <property type="term" value="P:positive regulation of translation"/>
    <property type="evidence" value="ECO:0007669"/>
    <property type="project" value="TreeGrafter"/>
</dbReference>
<accession>A0A9C7PY05</accession>
<feature type="region of interest" description="Disordered" evidence="3">
    <location>
        <begin position="441"/>
        <end position="498"/>
    </location>
</feature>
<feature type="compositionally biased region" description="Polar residues" evidence="3">
    <location>
        <begin position="1"/>
        <end position="14"/>
    </location>
</feature>
<name>A0A9C7PY05_9RHOD</name>
<feature type="region of interest" description="Disordered" evidence="3">
    <location>
        <begin position="1"/>
        <end position="66"/>
    </location>
</feature>
<dbReference type="Proteomes" id="UP001061958">
    <property type="component" value="Unassembled WGS sequence"/>
</dbReference>
<dbReference type="EMBL" id="BQMJ01000025">
    <property type="protein sequence ID" value="GJQ11562.1"/>
    <property type="molecule type" value="Genomic_DNA"/>
</dbReference>
<feature type="region of interest" description="Disordered" evidence="3">
    <location>
        <begin position="361"/>
        <end position="396"/>
    </location>
</feature>
<feature type="compositionally biased region" description="Polar residues" evidence="3">
    <location>
        <begin position="30"/>
        <end position="62"/>
    </location>
</feature>
<dbReference type="InterPro" id="IPR036388">
    <property type="entry name" value="WH-like_DNA-bd_sf"/>
</dbReference>
<feature type="compositionally biased region" description="Basic and acidic residues" evidence="3">
    <location>
        <begin position="383"/>
        <end position="393"/>
    </location>
</feature>
<feature type="region of interest" description="Disordered" evidence="3">
    <location>
        <begin position="410"/>
        <end position="429"/>
    </location>
</feature>
<sequence>MRGGNVQSVATENVQGREWNSENLKDETVGQKSLNVVESDSQITEKSNKFSTDGETTNSLNKDSPEPFEGAYYPYSRVLSSSFSSLSTPYMAPPSPFIAAPYYYPLFPTSGVISPGVPLSSYPFTLEMAIVHQIEYYLGQENLAKDVYLRQLMDPEMWVEIEKLVTFPKLSRLTTSVRLVARVLREFSFRIQVHDDDEKVRPMPPDSNDDKCLVIVKNISGNVSKEDFVSYLQQEMGKNTELKILTNMEDTWFVYCVDENDAERICSLLTSLSFHGNALEARRKMEDSVRYSGELVMDFPRSNRHSTSPWMTPNSYASQLLPLQASTFSFPSFGTSSYVPMNSGIYTYPFATYTSYPINTGVTDTSRNARARRRGSNRSLKGNPERESNRVGDNEMFAENKAVTEESIVQMSSTRFPARNRHQEKNFKNKTLVEGQFITMNGNVSSGNDNQQVTNYQSRSRRSISEKYSNNSKGKSSNEPNLSLSEFPPLPSTDGQKLNSLFRSGKALVDTTIGNGNSQASGSESETLDANETKVFLERDSNVCYEDTEKGSVPVLSFGDLVLSTENISDSQTL</sequence>
<dbReference type="PROSITE" id="PS50961">
    <property type="entry name" value="HTH_LA"/>
    <property type="match status" value="1"/>
</dbReference>
<dbReference type="GO" id="GO:0003730">
    <property type="term" value="F:mRNA 3'-UTR binding"/>
    <property type="evidence" value="ECO:0007669"/>
    <property type="project" value="TreeGrafter"/>
</dbReference>
<dbReference type="CDD" id="cd07323">
    <property type="entry name" value="LAM"/>
    <property type="match status" value="1"/>
</dbReference>
<evidence type="ECO:0000256" key="3">
    <source>
        <dbReference type="SAM" id="MobiDB-lite"/>
    </source>
</evidence>
<evidence type="ECO:0000313" key="6">
    <source>
        <dbReference type="Proteomes" id="UP001061958"/>
    </source>
</evidence>
<dbReference type="SMART" id="SM00715">
    <property type="entry name" value="LA"/>
    <property type="match status" value="1"/>
</dbReference>